<evidence type="ECO:0000313" key="2">
    <source>
        <dbReference type="Proteomes" id="UP001209854"/>
    </source>
</evidence>
<name>A0ABT3MXG1_9GAMM</name>
<dbReference type="Gene3D" id="3.30.420.240">
    <property type="match status" value="1"/>
</dbReference>
<reference evidence="1 2" key="1">
    <citation type="submission" date="2022-10" db="EMBL/GenBank/DDBJ databases">
        <title>High-quality genome sequences of two octocoral-associated bacteria, Endozoicomonas euniceicola EF212 and Endozoicomonas gorgoniicola PS125.</title>
        <authorList>
            <person name="Chiou Y.-J."/>
            <person name="Chen Y.-H."/>
        </authorList>
    </citation>
    <scope>NUCLEOTIDE SEQUENCE [LARGE SCALE GENOMIC DNA]</scope>
    <source>
        <strain evidence="1 2">PS125</strain>
    </source>
</reference>
<dbReference type="Gene3D" id="3.40.50.300">
    <property type="entry name" value="P-loop containing nucleotide triphosphate hydrolases"/>
    <property type="match status" value="1"/>
</dbReference>
<dbReference type="RefSeq" id="WP_262568483.1">
    <property type="nucleotide sequence ID" value="NZ_JAPFCC010000001.1"/>
</dbReference>
<comment type="caution">
    <text evidence="1">The sequence shown here is derived from an EMBL/GenBank/DDBJ whole genome shotgun (WGS) entry which is preliminary data.</text>
</comment>
<sequence>MTQRLNAAQRLELCQVSEREIQRYAGDHAMWHKHVHNVELDAMQILKMIDMDEHDNSLDFSCRRTGKTAVKEMWILEYNATHSDQELGIVAPREAQSIVNLSYHTDAIRRSSILENFLLYKGGRKQISDTSYQFSNRSKAGAYGIMAQVDGSDLTIASLEEVDDMPPDRLYSRFLLTMGATRRLGASQNAVNNPIIRITGVFKGADTLSEMVDSGKYVILPIVDCYLGIELGILNEQFIMDMRDQLSPEEFLRQLLCKNVAARNLIWDKWLQKAKVRGVAGQLKIQEPVPGMQYKKRGLISFGYDHTGHGEDPAASKSSLVVGEELSGFVVPIFCRTWPAGTDEGIILQDMISYWRYFMPDYALGDAYGIGLLTILCERLYQEGLTTIDRRAIGNGESTASTWPEWPFSPIRFEGMAKHQMASAVRSLFNNNRVAIPMMDDDPSSDPVMADMQLLCRQLTNIKSVPTKNAYASYKMVKRSVGDDLFDAFMAMVWAFVTRGECQVQTVISTRNQTRAELLGQSPFGLMGGL</sequence>
<gene>
    <name evidence="1" type="ORF">NX722_13705</name>
</gene>
<accession>A0ABT3MXG1</accession>
<dbReference type="Proteomes" id="UP001209854">
    <property type="component" value="Unassembled WGS sequence"/>
</dbReference>
<evidence type="ECO:0000313" key="1">
    <source>
        <dbReference type="EMBL" id="MCW7553664.1"/>
    </source>
</evidence>
<organism evidence="1 2">
    <name type="scientific">Endozoicomonas gorgoniicola</name>
    <dbReference type="NCBI Taxonomy" id="1234144"/>
    <lineage>
        <taxon>Bacteria</taxon>
        <taxon>Pseudomonadati</taxon>
        <taxon>Pseudomonadota</taxon>
        <taxon>Gammaproteobacteria</taxon>
        <taxon>Oceanospirillales</taxon>
        <taxon>Endozoicomonadaceae</taxon>
        <taxon>Endozoicomonas</taxon>
    </lineage>
</organism>
<dbReference type="InterPro" id="IPR027417">
    <property type="entry name" value="P-loop_NTPase"/>
</dbReference>
<keyword evidence="2" id="KW-1185">Reference proteome</keyword>
<dbReference type="EMBL" id="JAPFCC010000001">
    <property type="protein sequence ID" value="MCW7553664.1"/>
    <property type="molecule type" value="Genomic_DNA"/>
</dbReference>
<protein>
    <submittedName>
        <fullName evidence="1">Uncharacterized protein</fullName>
    </submittedName>
</protein>
<proteinExistence type="predicted"/>